<feature type="region of interest" description="Disordered" evidence="1">
    <location>
        <begin position="1"/>
        <end position="56"/>
    </location>
</feature>
<feature type="compositionally biased region" description="Low complexity" evidence="1">
    <location>
        <begin position="234"/>
        <end position="263"/>
    </location>
</feature>
<dbReference type="PANTHER" id="PTHR28108:SF1">
    <property type="entry name" value="SWR1-COMPLEX PROTEIN 3"/>
    <property type="match status" value="1"/>
</dbReference>
<dbReference type="EMBL" id="JAPMSZ010000007">
    <property type="protein sequence ID" value="KAJ5096070.1"/>
    <property type="molecule type" value="Genomic_DNA"/>
</dbReference>
<feature type="compositionally biased region" description="Low complexity" evidence="1">
    <location>
        <begin position="765"/>
        <end position="780"/>
    </location>
</feature>
<feature type="compositionally biased region" description="Low complexity" evidence="1">
    <location>
        <begin position="200"/>
        <end position="212"/>
    </location>
</feature>
<dbReference type="OrthoDB" id="5338195at2759"/>
<feature type="compositionally biased region" description="Polar residues" evidence="1">
    <location>
        <begin position="651"/>
        <end position="660"/>
    </location>
</feature>
<accession>A0A9W9F9M0</accession>
<feature type="region of interest" description="Disordered" evidence="1">
    <location>
        <begin position="758"/>
        <end position="787"/>
    </location>
</feature>
<dbReference type="InterPro" id="IPR037651">
    <property type="entry name" value="Swc3"/>
</dbReference>
<comment type="caution">
    <text evidence="3">The sequence shown here is derived from an EMBL/GenBank/DDBJ whole genome shotgun (WGS) entry which is preliminary data.</text>
</comment>
<sequence>MAEKRKLPPRAGREPAAKKRVSEASTPQPQKKKAPTPRAPSPPPPPVDAPLPAKIRDGEGLPIIRARQPTVLSDQEYQSIAERFDHHIHAADSNSTDAFLFNSHSAVALASLERSKKKWLSDGILVRYYTKPKKTKREQIAQNNPPKESMTRVGPCDVTVGPHLFDAMLYTVKDPNAPPSIQYAPPQRPMVHYGHPNTFQQYQPYPSPSNQQRKPAQYSPAPPGRPQGYPGGHPPAAQRGPQPSPQSGQRPPQAQKAPAGQPAKPSPDPVIQMLATRAAADPELKALMRVVASSQATQEQLRAFQAHIDELNAIIKSREQQEQRQQTSAGTPVPQQATPASENKSTPSEPARKPETEAKPLPQEQTSQRSQPATQTQASSKDSQPKSTPSKHQPATQAEPKAQGKKQSEPQPQTPAQTQSGQPSNASQKSTEPSAVKQEPAATGPSNAQATPSEPGRPAVPTPSATPGPVSTPGSNQGSQQQAPVVQPTPPAGNVPQASPRPGLPNPSYPQPQYGGHTPIQSRLPQYAPPASYYRPTGPPPPPPRVGYKSVVFEFTSPLTPYGSSTSGHAGSGDRYLFPEYSILEWIPTENIVLASFLVVRKVDPNAPFPIEPVSDTANARGKGKGASKSKKGKAEKGKESTDLAAPNQVPPSGSATDTPQKPASSDTPKPKPDPATPNNPTTPVDPAANQTTLKEYWQPVTFRIHATSLRILEPLSRVVKPADEVRKYMNEVMDRAERAPDGFLALRLPHEEAQEAFEAEGTPASGTGTRSRFSRGGARLAEDESEVENLVADLEEEEEDLIDFYGMPSSLPPLGV</sequence>
<reference evidence="3" key="2">
    <citation type="journal article" date="2023" name="IMA Fungus">
        <title>Comparative genomic study of the Penicillium genus elucidates a diverse pangenome and 15 lateral gene transfer events.</title>
        <authorList>
            <person name="Petersen C."/>
            <person name="Sorensen T."/>
            <person name="Nielsen M.R."/>
            <person name="Sondergaard T.E."/>
            <person name="Sorensen J.L."/>
            <person name="Fitzpatrick D.A."/>
            <person name="Frisvad J.C."/>
            <person name="Nielsen K.L."/>
        </authorList>
    </citation>
    <scope>NUCLEOTIDE SEQUENCE</scope>
    <source>
        <strain evidence="3">IBT 34128</strain>
    </source>
</reference>
<dbReference type="Proteomes" id="UP001141434">
    <property type="component" value="Unassembled WGS sequence"/>
</dbReference>
<feature type="compositionally biased region" description="Basic and acidic residues" evidence="1">
    <location>
        <begin position="633"/>
        <end position="642"/>
    </location>
</feature>
<dbReference type="GeneID" id="81395176"/>
<dbReference type="Pfam" id="PF24707">
    <property type="entry name" value="Swc3"/>
    <property type="match status" value="1"/>
</dbReference>
<dbReference type="InterPro" id="IPR057558">
    <property type="entry name" value="Swc3_dom"/>
</dbReference>
<proteinExistence type="predicted"/>
<gene>
    <name evidence="3" type="ORF">NUU61_005426</name>
</gene>
<evidence type="ECO:0000313" key="3">
    <source>
        <dbReference type="EMBL" id="KAJ5096070.1"/>
    </source>
</evidence>
<feature type="compositionally biased region" description="Pro residues" evidence="1">
    <location>
        <begin position="37"/>
        <end position="49"/>
    </location>
</feature>
<feature type="region of interest" description="Disordered" evidence="1">
    <location>
        <begin position="315"/>
        <end position="548"/>
    </location>
</feature>
<feature type="region of interest" description="Disordered" evidence="1">
    <location>
        <begin position="608"/>
        <end position="688"/>
    </location>
</feature>
<feature type="compositionally biased region" description="Polar residues" evidence="1">
    <location>
        <begin position="327"/>
        <end position="348"/>
    </location>
</feature>
<feature type="compositionally biased region" description="Low complexity" evidence="1">
    <location>
        <begin position="677"/>
        <end position="688"/>
    </location>
</feature>
<feature type="domain" description="SWR1-complex protein 3" evidence="2">
    <location>
        <begin position="97"/>
        <end position="175"/>
    </location>
</feature>
<keyword evidence="4" id="KW-1185">Reference proteome</keyword>
<feature type="compositionally biased region" description="Basic and acidic residues" evidence="1">
    <location>
        <begin position="1"/>
        <end position="22"/>
    </location>
</feature>
<dbReference type="GO" id="GO:0000812">
    <property type="term" value="C:Swr1 complex"/>
    <property type="evidence" value="ECO:0007669"/>
    <property type="project" value="InterPro"/>
</dbReference>
<feature type="compositionally biased region" description="Polar residues" evidence="1">
    <location>
        <begin position="363"/>
        <end position="396"/>
    </location>
</feature>
<dbReference type="AlphaFoldDB" id="A0A9W9F9M0"/>
<reference evidence="3" key="1">
    <citation type="submission" date="2022-11" db="EMBL/GenBank/DDBJ databases">
        <authorList>
            <person name="Petersen C."/>
        </authorList>
    </citation>
    <scope>NUCLEOTIDE SEQUENCE</scope>
    <source>
        <strain evidence="3">IBT 34128</strain>
    </source>
</reference>
<evidence type="ECO:0000313" key="4">
    <source>
        <dbReference type="Proteomes" id="UP001141434"/>
    </source>
</evidence>
<feature type="compositionally biased region" description="Basic residues" evidence="1">
    <location>
        <begin position="622"/>
        <end position="632"/>
    </location>
</feature>
<protein>
    <recommendedName>
        <fullName evidence="2">SWR1-complex protein 3 domain-containing protein</fullName>
    </recommendedName>
</protein>
<dbReference type="RefSeq" id="XP_056511621.1">
    <property type="nucleotide sequence ID" value="XM_056656008.1"/>
</dbReference>
<feature type="compositionally biased region" description="Polar residues" evidence="1">
    <location>
        <begin position="409"/>
        <end position="433"/>
    </location>
</feature>
<dbReference type="GO" id="GO:0140849">
    <property type="term" value="F:ATP-dependent H2AZ histone chaperone activity"/>
    <property type="evidence" value="ECO:0007669"/>
    <property type="project" value="InterPro"/>
</dbReference>
<organism evidence="3 4">
    <name type="scientific">Penicillium alfredii</name>
    <dbReference type="NCBI Taxonomy" id="1506179"/>
    <lineage>
        <taxon>Eukaryota</taxon>
        <taxon>Fungi</taxon>
        <taxon>Dikarya</taxon>
        <taxon>Ascomycota</taxon>
        <taxon>Pezizomycotina</taxon>
        <taxon>Eurotiomycetes</taxon>
        <taxon>Eurotiomycetidae</taxon>
        <taxon>Eurotiales</taxon>
        <taxon>Aspergillaceae</taxon>
        <taxon>Penicillium</taxon>
    </lineage>
</organism>
<feature type="region of interest" description="Disordered" evidence="1">
    <location>
        <begin position="175"/>
        <end position="269"/>
    </location>
</feature>
<name>A0A9W9F9M0_9EURO</name>
<evidence type="ECO:0000256" key="1">
    <source>
        <dbReference type="SAM" id="MobiDB-lite"/>
    </source>
</evidence>
<dbReference type="PANTHER" id="PTHR28108">
    <property type="entry name" value="SWR1-COMPLEX PROTEIN 3"/>
    <property type="match status" value="1"/>
</dbReference>
<evidence type="ECO:0000259" key="2">
    <source>
        <dbReference type="Pfam" id="PF24707"/>
    </source>
</evidence>